<protein>
    <submittedName>
        <fullName evidence="1">Uncharacterized protein</fullName>
    </submittedName>
</protein>
<proteinExistence type="predicted"/>
<accession>A0ACB7ZR17</accession>
<name>A0ACB7ZR17_9AGAM</name>
<evidence type="ECO:0000313" key="2">
    <source>
        <dbReference type="Proteomes" id="UP000790377"/>
    </source>
</evidence>
<sequence>MSSNADIHKTDQLDVDTGNRIITVPRPNRWHEAPGKVGAGHPGHGEYSAGFRMAFGTLQSGTYAIINAQSDRTVTLSSNERGANLTGERSIEHHGDPTLKWAVARSANDTYTITHDEFKLCACPKSPVDGLTAETDEGSPVVAKDINTVQWYIREGRRPGYYLLYASAASGLYWKMDSNNTVILATIDAGLDNEIGSEYMWNFTPLGGDATPIFDFKFRLNCSVDSRSSSCVECPLDIDLRQDFTLLGWVLCENRTTNWHSILSFESPQVPSSLFTVALPPASKPPLLNLAYMTGVQVDRIVGGLHGNMEVPIQNWFHLAVVFKAGDLTTGAFKIYINGENDAILNVQERIYRAKDIHAVIGSRKFMNGPASQWIGCIENVRIYQAAMSDDKINTHMAEGTLTRVRVLMPPKNNYCFADPFAVVETESSGRNSVAGI</sequence>
<dbReference type="EMBL" id="MU269097">
    <property type="protein sequence ID" value="KAH7903248.1"/>
    <property type="molecule type" value="Genomic_DNA"/>
</dbReference>
<organism evidence="1 2">
    <name type="scientific">Hygrophoropsis aurantiaca</name>
    <dbReference type="NCBI Taxonomy" id="72124"/>
    <lineage>
        <taxon>Eukaryota</taxon>
        <taxon>Fungi</taxon>
        <taxon>Dikarya</taxon>
        <taxon>Basidiomycota</taxon>
        <taxon>Agaricomycotina</taxon>
        <taxon>Agaricomycetes</taxon>
        <taxon>Agaricomycetidae</taxon>
        <taxon>Boletales</taxon>
        <taxon>Coniophorineae</taxon>
        <taxon>Hygrophoropsidaceae</taxon>
        <taxon>Hygrophoropsis</taxon>
    </lineage>
</organism>
<gene>
    <name evidence="1" type="ORF">BJ138DRAFT_1168394</name>
</gene>
<comment type="caution">
    <text evidence="1">The sequence shown here is derived from an EMBL/GenBank/DDBJ whole genome shotgun (WGS) entry which is preliminary data.</text>
</comment>
<evidence type="ECO:0000313" key="1">
    <source>
        <dbReference type="EMBL" id="KAH7903248.1"/>
    </source>
</evidence>
<keyword evidence="2" id="KW-1185">Reference proteome</keyword>
<reference evidence="1" key="1">
    <citation type="journal article" date="2021" name="New Phytol.">
        <title>Evolutionary innovations through gain and loss of genes in the ectomycorrhizal Boletales.</title>
        <authorList>
            <person name="Wu G."/>
            <person name="Miyauchi S."/>
            <person name="Morin E."/>
            <person name="Kuo A."/>
            <person name="Drula E."/>
            <person name="Varga T."/>
            <person name="Kohler A."/>
            <person name="Feng B."/>
            <person name="Cao Y."/>
            <person name="Lipzen A."/>
            <person name="Daum C."/>
            <person name="Hundley H."/>
            <person name="Pangilinan J."/>
            <person name="Johnson J."/>
            <person name="Barry K."/>
            <person name="LaButti K."/>
            <person name="Ng V."/>
            <person name="Ahrendt S."/>
            <person name="Min B."/>
            <person name="Choi I.G."/>
            <person name="Park H."/>
            <person name="Plett J.M."/>
            <person name="Magnuson J."/>
            <person name="Spatafora J.W."/>
            <person name="Nagy L.G."/>
            <person name="Henrissat B."/>
            <person name="Grigoriev I.V."/>
            <person name="Yang Z.L."/>
            <person name="Xu J."/>
            <person name="Martin F.M."/>
        </authorList>
    </citation>
    <scope>NUCLEOTIDE SEQUENCE</scope>
    <source>
        <strain evidence="1">ATCC 28755</strain>
    </source>
</reference>
<dbReference type="Proteomes" id="UP000790377">
    <property type="component" value="Unassembled WGS sequence"/>
</dbReference>